<dbReference type="Pfam" id="PF00072">
    <property type="entry name" value="Response_reg"/>
    <property type="match status" value="1"/>
</dbReference>
<dbReference type="InterPro" id="IPR036097">
    <property type="entry name" value="HisK_dim/P_sf"/>
</dbReference>
<dbReference type="SUPFAM" id="SSF55874">
    <property type="entry name" value="ATPase domain of HSP90 chaperone/DNA topoisomerase II/histidine kinase"/>
    <property type="match status" value="1"/>
</dbReference>
<dbReference type="GO" id="GO:0000155">
    <property type="term" value="F:phosphorelay sensor kinase activity"/>
    <property type="evidence" value="ECO:0007669"/>
    <property type="project" value="InterPro"/>
</dbReference>
<dbReference type="Gene3D" id="3.30.565.10">
    <property type="entry name" value="Histidine kinase-like ATPase, C-terminal domain"/>
    <property type="match status" value="1"/>
</dbReference>
<dbReference type="InterPro" id="IPR036890">
    <property type="entry name" value="HATPase_C_sf"/>
</dbReference>
<keyword evidence="6" id="KW-0472">Membrane</keyword>
<accession>A0A0F9R851</accession>
<dbReference type="AlphaFoldDB" id="A0A0F9R851"/>
<evidence type="ECO:0000256" key="5">
    <source>
        <dbReference type="ARBA" id="ARBA00022777"/>
    </source>
</evidence>
<evidence type="ECO:0000256" key="3">
    <source>
        <dbReference type="ARBA" id="ARBA00022553"/>
    </source>
</evidence>
<comment type="caution">
    <text evidence="9">The sequence shown here is derived from an EMBL/GenBank/DDBJ whole genome shotgun (WGS) entry which is preliminary data.</text>
</comment>
<keyword evidence="5" id="KW-0418">Kinase</keyword>
<evidence type="ECO:0000256" key="4">
    <source>
        <dbReference type="ARBA" id="ARBA00022679"/>
    </source>
</evidence>
<keyword evidence="3" id="KW-0597">Phosphoprotein</keyword>
<dbReference type="Pfam" id="PF00512">
    <property type="entry name" value="HisKA"/>
    <property type="match status" value="1"/>
</dbReference>
<dbReference type="PROSITE" id="PS50110">
    <property type="entry name" value="RESPONSE_REGULATORY"/>
    <property type="match status" value="1"/>
</dbReference>
<feature type="domain" description="Histidine kinase" evidence="7">
    <location>
        <begin position="199"/>
        <end position="419"/>
    </location>
</feature>
<comment type="catalytic activity">
    <reaction evidence="1">
        <text>ATP + protein L-histidine = ADP + protein N-phospho-L-histidine.</text>
        <dbReference type="EC" id="2.7.13.3"/>
    </reaction>
</comment>
<protein>
    <recommendedName>
        <fullName evidence="2">histidine kinase</fullName>
        <ecNumber evidence="2">2.7.13.3</ecNumber>
    </recommendedName>
</protein>
<evidence type="ECO:0000259" key="8">
    <source>
        <dbReference type="PROSITE" id="PS50110"/>
    </source>
</evidence>
<dbReference type="InterPro" id="IPR004358">
    <property type="entry name" value="Sig_transdc_His_kin-like_C"/>
</dbReference>
<dbReference type="EC" id="2.7.13.3" evidence="2"/>
<sequence length="560" mass="62882">MAEVSKRRVELVFKLSLLTIFISVCWCFIALCLDLYELSGFIGATVPFFVLSAILSRKGTLTLARFIYLIAFNLSVAITSSFIGKAGSVELILMFVIGLPFVFFSFRKEKVYVIIFPVVTMVLWFLLYITDFNIFTTTKMDVFLAGKYIYPISIVTTSTLITYQLMFFSVSNLKFNSSIHREREKAIEASNAKSKFLTMMSHEIRTPLNAITGLSHILGNSNPREDQKDNIEALNYSGKILLNLLNNVLDFSKMESSGIQLNPVPANIKAAARQIKQIHEPGCITKGISLDLEIDEELPSVWLDIDRFIQALNNLVSNAIKFTEKGSVTLKIRKQEDKTGSIVVRIEVIDTGFGIAQEQLENIWEPFTQASVSTSRFYGGTGLGLPIVKSILEAMGSTVEIESEVGNGSRFYFDLELKPASDGKSDDNTDRKERNLKGKRILLVEDNKINIMVCRQVLEKENLVVDVAFDGLMAVTMVRENLYDVVLMDIQMPVMDGYTSAMEIRKFNTTLPILALSASVFLEVKNKIFESGMNGFVFKPFTPEDLFNRIEEVIELPLAS</sequence>
<evidence type="ECO:0000256" key="1">
    <source>
        <dbReference type="ARBA" id="ARBA00000085"/>
    </source>
</evidence>
<dbReference type="Gene3D" id="3.40.50.2300">
    <property type="match status" value="1"/>
</dbReference>
<evidence type="ECO:0000259" key="7">
    <source>
        <dbReference type="PROSITE" id="PS50109"/>
    </source>
</evidence>
<dbReference type="InterPro" id="IPR003594">
    <property type="entry name" value="HATPase_dom"/>
</dbReference>
<evidence type="ECO:0000256" key="6">
    <source>
        <dbReference type="SAM" id="Phobius"/>
    </source>
</evidence>
<dbReference type="Pfam" id="PF02518">
    <property type="entry name" value="HATPase_c"/>
    <property type="match status" value="1"/>
</dbReference>
<keyword evidence="6" id="KW-0812">Transmembrane</keyword>
<evidence type="ECO:0000256" key="2">
    <source>
        <dbReference type="ARBA" id="ARBA00012438"/>
    </source>
</evidence>
<dbReference type="PANTHER" id="PTHR43047">
    <property type="entry name" value="TWO-COMPONENT HISTIDINE PROTEIN KINASE"/>
    <property type="match status" value="1"/>
</dbReference>
<feature type="domain" description="Response regulatory" evidence="8">
    <location>
        <begin position="440"/>
        <end position="554"/>
    </location>
</feature>
<feature type="transmembrane region" description="Helical" evidence="6">
    <location>
        <begin position="111"/>
        <end position="129"/>
    </location>
</feature>
<dbReference type="SUPFAM" id="SSF47384">
    <property type="entry name" value="Homodimeric domain of signal transducing histidine kinase"/>
    <property type="match status" value="1"/>
</dbReference>
<dbReference type="InterPro" id="IPR005467">
    <property type="entry name" value="His_kinase_dom"/>
</dbReference>
<dbReference type="SMART" id="SM00448">
    <property type="entry name" value="REC"/>
    <property type="match status" value="1"/>
</dbReference>
<dbReference type="CDD" id="cd17546">
    <property type="entry name" value="REC_hyHK_CKI1_RcsC-like"/>
    <property type="match status" value="1"/>
</dbReference>
<proteinExistence type="predicted"/>
<name>A0A0F9R851_9ZZZZ</name>
<keyword evidence="4" id="KW-0808">Transferase</keyword>
<feature type="transmembrane region" description="Helical" evidence="6">
    <location>
        <begin position="38"/>
        <end position="56"/>
    </location>
</feature>
<feature type="transmembrane region" description="Helical" evidence="6">
    <location>
        <begin position="12"/>
        <end position="32"/>
    </location>
</feature>
<keyword evidence="6" id="KW-1133">Transmembrane helix</keyword>
<dbReference type="PRINTS" id="PR00344">
    <property type="entry name" value="BCTRLSENSOR"/>
</dbReference>
<dbReference type="EMBL" id="LAZR01003153">
    <property type="protein sequence ID" value="KKN21371.1"/>
    <property type="molecule type" value="Genomic_DNA"/>
</dbReference>
<dbReference type="CDD" id="cd00082">
    <property type="entry name" value="HisKA"/>
    <property type="match status" value="1"/>
</dbReference>
<dbReference type="CDD" id="cd16922">
    <property type="entry name" value="HATPase_EvgS-ArcB-TorS-like"/>
    <property type="match status" value="1"/>
</dbReference>
<dbReference type="InterPro" id="IPR001789">
    <property type="entry name" value="Sig_transdc_resp-reg_receiver"/>
</dbReference>
<organism evidence="9">
    <name type="scientific">marine sediment metagenome</name>
    <dbReference type="NCBI Taxonomy" id="412755"/>
    <lineage>
        <taxon>unclassified sequences</taxon>
        <taxon>metagenomes</taxon>
        <taxon>ecological metagenomes</taxon>
    </lineage>
</organism>
<feature type="transmembrane region" description="Helical" evidence="6">
    <location>
        <begin position="63"/>
        <end position="83"/>
    </location>
</feature>
<gene>
    <name evidence="9" type="ORF">LCGC14_0926050</name>
</gene>
<dbReference type="Gene3D" id="1.10.287.130">
    <property type="match status" value="1"/>
</dbReference>
<reference evidence="9" key="1">
    <citation type="journal article" date="2015" name="Nature">
        <title>Complex archaea that bridge the gap between prokaryotes and eukaryotes.</title>
        <authorList>
            <person name="Spang A."/>
            <person name="Saw J.H."/>
            <person name="Jorgensen S.L."/>
            <person name="Zaremba-Niedzwiedzka K."/>
            <person name="Martijn J."/>
            <person name="Lind A.E."/>
            <person name="van Eijk R."/>
            <person name="Schleper C."/>
            <person name="Guy L."/>
            <person name="Ettema T.J."/>
        </authorList>
    </citation>
    <scope>NUCLEOTIDE SEQUENCE</scope>
</reference>
<dbReference type="SMART" id="SM00388">
    <property type="entry name" value="HisKA"/>
    <property type="match status" value="1"/>
</dbReference>
<dbReference type="SMART" id="SM00387">
    <property type="entry name" value="HATPase_c"/>
    <property type="match status" value="1"/>
</dbReference>
<dbReference type="PANTHER" id="PTHR43047:SF64">
    <property type="entry name" value="HISTIDINE KINASE CONTAINING CHEY-HOMOLOGOUS RECEIVER DOMAIN AND PAS DOMAIN-RELATED"/>
    <property type="match status" value="1"/>
</dbReference>
<dbReference type="PROSITE" id="PS50109">
    <property type="entry name" value="HIS_KIN"/>
    <property type="match status" value="1"/>
</dbReference>
<feature type="transmembrane region" description="Helical" evidence="6">
    <location>
        <begin position="89"/>
        <end position="106"/>
    </location>
</feature>
<feature type="transmembrane region" description="Helical" evidence="6">
    <location>
        <begin position="149"/>
        <end position="173"/>
    </location>
</feature>
<dbReference type="SUPFAM" id="SSF52172">
    <property type="entry name" value="CheY-like"/>
    <property type="match status" value="1"/>
</dbReference>
<evidence type="ECO:0000313" key="9">
    <source>
        <dbReference type="EMBL" id="KKN21371.1"/>
    </source>
</evidence>
<dbReference type="InterPro" id="IPR011006">
    <property type="entry name" value="CheY-like_superfamily"/>
</dbReference>
<dbReference type="InterPro" id="IPR003661">
    <property type="entry name" value="HisK_dim/P_dom"/>
</dbReference>
<dbReference type="FunFam" id="3.30.565.10:FF:000010">
    <property type="entry name" value="Sensor histidine kinase RcsC"/>
    <property type="match status" value="1"/>
</dbReference>